<dbReference type="AlphaFoldDB" id="A0A6A4LQD9"/>
<dbReference type="InterPro" id="IPR050295">
    <property type="entry name" value="Plant_2OG-oxidoreductases"/>
</dbReference>
<feature type="compositionally biased region" description="Basic residues" evidence="3">
    <location>
        <begin position="204"/>
        <end position="214"/>
    </location>
</feature>
<evidence type="ECO:0000313" key="5">
    <source>
        <dbReference type="EMBL" id="KAE9459472.1"/>
    </source>
</evidence>
<dbReference type="InterPro" id="IPR027443">
    <property type="entry name" value="IPNS-like_sf"/>
</dbReference>
<keyword evidence="2" id="KW-0408">Iron</keyword>
<dbReference type="PANTHER" id="PTHR47991">
    <property type="entry name" value="OXOGLUTARATE/IRON-DEPENDENT DIOXYGENASE"/>
    <property type="match status" value="1"/>
</dbReference>
<dbReference type="Pfam" id="PF14226">
    <property type="entry name" value="DIOX_N"/>
    <property type="match status" value="1"/>
</dbReference>
<feature type="region of interest" description="Disordered" evidence="3">
    <location>
        <begin position="276"/>
        <end position="375"/>
    </location>
</feature>
<feature type="compositionally biased region" description="Basic residues" evidence="3">
    <location>
        <begin position="233"/>
        <end position="248"/>
    </location>
</feature>
<evidence type="ECO:0000313" key="6">
    <source>
        <dbReference type="Proteomes" id="UP000428333"/>
    </source>
</evidence>
<keyword evidence="6" id="KW-1185">Reference proteome</keyword>
<dbReference type="GO" id="GO:0046872">
    <property type="term" value="F:metal ion binding"/>
    <property type="evidence" value="ECO:0007669"/>
    <property type="project" value="UniProtKB-KW"/>
</dbReference>
<reference evidence="5 6" key="1">
    <citation type="journal article" date="2019" name="Genome Biol. Evol.">
        <title>The Rhododendron genome and chromosomal organization provide insight into shared whole-genome duplications across the heath family (Ericaceae).</title>
        <authorList>
            <person name="Soza V.L."/>
            <person name="Lindsley D."/>
            <person name="Waalkes A."/>
            <person name="Ramage E."/>
            <person name="Patwardhan R.P."/>
            <person name="Burton J.N."/>
            <person name="Adey A."/>
            <person name="Kumar A."/>
            <person name="Qiu R."/>
            <person name="Shendure J."/>
            <person name="Hall B."/>
        </authorList>
    </citation>
    <scope>NUCLEOTIDE SEQUENCE [LARGE SCALE GENOMIC DNA]</scope>
    <source>
        <strain evidence="5">RSF 1966-606</strain>
    </source>
</reference>
<dbReference type="Proteomes" id="UP000428333">
    <property type="component" value="Linkage Group LG05"/>
</dbReference>
<dbReference type="EMBL" id="QEFC01001169">
    <property type="protein sequence ID" value="KAE9459472.1"/>
    <property type="molecule type" value="Genomic_DNA"/>
</dbReference>
<feature type="compositionally biased region" description="Polar residues" evidence="3">
    <location>
        <begin position="356"/>
        <end position="365"/>
    </location>
</feature>
<gene>
    <name evidence="5" type="ORF">C3L33_08603</name>
</gene>
<feature type="non-terminal residue" evidence="5">
    <location>
        <position position="1"/>
    </location>
</feature>
<name>A0A6A4LQD9_9ERIC</name>
<organism evidence="5 6">
    <name type="scientific">Rhododendron williamsianum</name>
    <dbReference type="NCBI Taxonomy" id="262921"/>
    <lineage>
        <taxon>Eukaryota</taxon>
        <taxon>Viridiplantae</taxon>
        <taxon>Streptophyta</taxon>
        <taxon>Embryophyta</taxon>
        <taxon>Tracheophyta</taxon>
        <taxon>Spermatophyta</taxon>
        <taxon>Magnoliopsida</taxon>
        <taxon>eudicotyledons</taxon>
        <taxon>Gunneridae</taxon>
        <taxon>Pentapetalae</taxon>
        <taxon>asterids</taxon>
        <taxon>Ericales</taxon>
        <taxon>Ericaceae</taxon>
        <taxon>Ericoideae</taxon>
        <taxon>Rhodoreae</taxon>
        <taxon>Rhododendron</taxon>
    </lineage>
</organism>
<evidence type="ECO:0000259" key="4">
    <source>
        <dbReference type="Pfam" id="PF14226"/>
    </source>
</evidence>
<protein>
    <recommendedName>
        <fullName evidence="4">Non-haem dioxygenase N-terminal domain-containing protein</fullName>
    </recommendedName>
</protein>
<feature type="region of interest" description="Disordered" evidence="3">
    <location>
        <begin position="179"/>
        <end position="257"/>
    </location>
</feature>
<evidence type="ECO:0000256" key="2">
    <source>
        <dbReference type="ARBA" id="ARBA00023004"/>
    </source>
</evidence>
<evidence type="ECO:0000256" key="3">
    <source>
        <dbReference type="SAM" id="MobiDB-lite"/>
    </source>
</evidence>
<feature type="domain" description="Non-haem dioxygenase N-terminal" evidence="4">
    <location>
        <begin position="51"/>
        <end position="165"/>
    </location>
</feature>
<comment type="caution">
    <text evidence="5">The sequence shown here is derived from an EMBL/GenBank/DDBJ whole genome shotgun (WGS) entry which is preliminary data.</text>
</comment>
<dbReference type="Gene3D" id="2.60.120.330">
    <property type="entry name" value="B-lactam Antibiotic, Isopenicillin N Synthase, Chain"/>
    <property type="match status" value="1"/>
</dbReference>
<evidence type="ECO:0000256" key="1">
    <source>
        <dbReference type="ARBA" id="ARBA00022723"/>
    </source>
</evidence>
<proteinExistence type="predicted"/>
<dbReference type="OrthoDB" id="288590at2759"/>
<feature type="compositionally biased region" description="Basic and acidic residues" evidence="3">
    <location>
        <begin position="282"/>
        <end position="291"/>
    </location>
</feature>
<dbReference type="SUPFAM" id="SSF51197">
    <property type="entry name" value="Clavaminate synthase-like"/>
    <property type="match status" value="1"/>
</dbReference>
<dbReference type="InterPro" id="IPR026992">
    <property type="entry name" value="DIOX_N"/>
</dbReference>
<keyword evidence="1" id="KW-0479">Metal-binding</keyword>
<sequence>MVTTMVAPSRVESLASSGIQSIPKEYVRPQEELTSIGNIFEEEKKHEGPQVPTIDLEDLVSEDKEARERCHEALKKAATEWGVMHLVNHGVPEELMDRVRVAGEGFFNQPVVEKEKYANDHASGNIQGYGSKLANNACGQLEWEDYFFHLVHPEDKRDMKIWPKNPSDYIFLPGDKRVREAPERPNDQGPIGPLPRLGIERRQARNRSWRKGRTPHPDENQLLPEMPSAGARPGRRGPHRRKRPHLHPPQHGSRPAALLRGQMGHGEMRPELHNNAHRRHGRDSEQREVQEHPPQGARQQGKGQDLVGGFLRASQGEDHPEAAPGDGVGDRAGAVPAAHLFTAHRAQVVQEDPATQRGQMSSQSAGDHGPTVTAG</sequence>
<accession>A0A6A4LQD9</accession>